<evidence type="ECO:0000256" key="13">
    <source>
        <dbReference type="PIRSR" id="PIRSR000350-2"/>
    </source>
</evidence>
<evidence type="ECO:0000259" key="17">
    <source>
        <dbReference type="Pfam" id="PF02852"/>
    </source>
</evidence>
<feature type="binding site" evidence="14">
    <location>
        <position position="198"/>
    </location>
    <ligand>
        <name>NAD(+)</name>
        <dbReference type="ChEBI" id="CHEBI:57540"/>
    </ligand>
</feature>
<dbReference type="Gene3D" id="3.30.390.30">
    <property type="match status" value="1"/>
</dbReference>
<protein>
    <recommendedName>
        <fullName evidence="4 16">Dihydrolipoyl dehydrogenase</fullName>
        <ecNumber evidence="3 16">1.8.1.4</ecNumber>
    </recommendedName>
</protein>
<dbReference type="InterPro" id="IPR004099">
    <property type="entry name" value="Pyr_nucl-diS_OxRdtase_dimer"/>
</dbReference>
<reference evidence="19 20" key="1">
    <citation type="submission" date="2018-03" db="EMBL/GenBank/DDBJ databases">
        <title>Genomic Encyclopedia of Archaeal and Bacterial Type Strains, Phase II (KMG-II): from individual species to whole genera.</title>
        <authorList>
            <person name="Goeker M."/>
        </authorList>
    </citation>
    <scope>NUCLEOTIDE SEQUENCE [LARGE SCALE GENOMIC DNA]</scope>
    <source>
        <strain evidence="19 20">DSM 44720</strain>
    </source>
</reference>
<dbReference type="SUPFAM" id="SSF55424">
    <property type="entry name" value="FAD/NAD-linked reductases, dimerisation (C-terminal) domain"/>
    <property type="match status" value="1"/>
</dbReference>
<dbReference type="EC" id="1.8.1.4" evidence="3 16"/>
<organism evidence="19 20">
    <name type="scientific">Umezawaea tangerina</name>
    <dbReference type="NCBI Taxonomy" id="84725"/>
    <lineage>
        <taxon>Bacteria</taxon>
        <taxon>Bacillati</taxon>
        <taxon>Actinomycetota</taxon>
        <taxon>Actinomycetes</taxon>
        <taxon>Pseudonocardiales</taxon>
        <taxon>Pseudonocardiaceae</taxon>
        <taxon>Umezawaea</taxon>
    </lineage>
</organism>
<evidence type="ECO:0000256" key="11">
    <source>
        <dbReference type="ARBA" id="ARBA00023284"/>
    </source>
</evidence>
<feature type="domain" description="Pyridine nucleotide-disulphide oxidoreductase dimerisation" evidence="17">
    <location>
        <begin position="337"/>
        <end position="443"/>
    </location>
</feature>
<evidence type="ECO:0000256" key="12">
    <source>
        <dbReference type="ARBA" id="ARBA00049187"/>
    </source>
</evidence>
<dbReference type="InterPro" id="IPR023753">
    <property type="entry name" value="FAD/NAD-binding_dom"/>
</dbReference>
<feature type="disulfide bond" description="Redox-active" evidence="15">
    <location>
        <begin position="43"/>
        <end position="48"/>
    </location>
</feature>
<dbReference type="InterPro" id="IPR006258">
    <property type="entry name" value="Lipoamide_DH"/>
</dbReference>
<dbReference type="Pfam" id="PF07992">
    <property type="entry name" value="Pyr_redox_2"/>
    <property type="match status" value="1"/>
</dbReference>
<dbReference type="PANTHER" id="PTHR22912:SF217">
    <property type="entry name" value="DIHYDROLIPOYL DEHYDROGENASE"/>
    <property type="match status" value="1"/>
</dbReference>
<keyword evidence="20" id="KW-1185">Reference proteome</keyword>
<evidence type="ECO:0000256" key="14">
    <source>
        <dbReference type="PIRSR" id="PIRSR000350-3"/>
    </source>
</evidence>
<feature type="binding site" evidence="14">
    <location>
        <position position="302"/>
    </location>
    <ligand>
        <name>FAD</name>
        <dbReference type="ChEBI" id="CHEBI:57692"/>
    </ligand>
</feature>
<feature type="binding site" evidence="14">
    <location>
        <position position="52"/>
    </location>
    <ligand>
        <name>FAD</name>
        <dbReference type="ChEBI" id="CHEBI:57692"/>
    </ligand>
</feature>
<dbReference type="Proteomes" id="UP000239494">
    <property type="component" value="Unassembled WGS sequence"/>
</dbReference>
<evidence type="ECO:0000259" key="18">
    <source>
        <dbReference type="Pfam" id="PF07992"/>
    </source>
</evidence>
<sequence>MTDTSADLVILGGGSGGYACAFRAAELGLSVVLVEKDKLGGTCLHRGCIPTKALLHAAEVADNVREGDQFGIKSSLEGIDIAGVNSYKDGVISKLYKGLQGLAKANKVTLVEGAGTFVGPNTVVVNGDRYTGKNVVLATGSYAKSLPGLEIGGRIITSDQALNLDFIPERVVVLGGGVIGVEFASVWRSFGAKVTIVEALPRLVPVEDEYASKQLERAFRKRGIKFKTGVRFTGATQNDSGVSVSLESGDVIEADLLLVAVGRGPNSAGHGYEEAGVATDRGFVTTDERLRTNLPNVYAVGDIVPGLQLAHRGFQQGIFVAEEIAGQNPKVIDEAGIPRVTYCKPEVASVGLSEAAAKEKYGSVETFIYDLAGNGKSQILKTAGGVKLVKAPDGPVVGITLVGERVGELIGEAQLIYSWEAFPEDVAPLIHAHPTQTEALGEAFLALAGKPLHVHG</sequence>
<evidence type="ECO:0000256" key="6">
    <source>
        <dbReference type="ARBA" id="ARBA00022630"/>
    </source>
</evidence>
<evidence type="ECO:0000313" key="20">
    <source>
        <dbReference type="Proteomes" id="UP000239494"/>
    </source>
</evidence>
<dbReference type="GO" id="GO:0005737">
    <property type="term" value="C:cytoplasm"/>
    <property type="evidence" value="ECO:0007669"/>
    <property type="project" value="UniProtKB-SubCell"/>
</dbReference>
<comment type="catalytic activity">
    <reaction evidence="12 16">
        <text>N(6)-[(R)-dihydrolipoyl]-L-lysyl-[protein] + NAD(+) = N(6)-[(R)-lipoyl]-L-lysyl-[protein] + NADH + H(+)</text>
        <dbReference type="Rhea" id="RHEA:15045"/>
        <dbReference type="Rhea" id="RHEA-COMP:10474"/>
        <dbReference type="Rhea" id="RHEA-COMP:10475"/>
        <dbReference type="ChEBI" id="CHEBI:15378"/>
        <dbReference type="ChEBI" id="CHEBI:57540"/>
        <dbReference type="ChEBI" id="CHEBI:57945"/>
        <dbReference type="ChEBI" id="CHEBI:83099"/>
        <dbReference type="ChEBI" id="CHEBI:83100"/>
        <dbReference type="EC" id="1.8.1.4"/>
    </reaction>
</comment>
<dbReference type="GO" id="GO:0006103">
    <property type="term" value="P:2-oxoglutarate metabolic process"/>
    <property type="evidence" value="ECO:0007669"/>
    <property type="project" value="TreeGrafter"/>
</dbReference>
<dbReference type="InterPro" id="IPR050151">
    <property type="entry name" value="Class-I_Pyr_Nuc-Dis_Oxidored"/>
</dbReference>
<evidence type="ECO:0000256" key="2">
    <source>
        <dbReference type="ARBA" id="ARBA00007532"/>
    </source>
</evidence>
<keyword evidence="10" id="KW-1015">Disulfide bond</keyword>
<evidence type="ECO:0000256" key="3">
    <source>
        <dbReference type="ARBA" id="ARBA00012608"/>
    </source>
</evidence>
<dbReference type="PROSITE" id="PS00076">
    <property type="entry name" value="PYRIDINE_REDOX_1"/>
    <property type="match status" value="1"/>
</dbReference>
<evidence type="ECO:0000256" key="10">
    <source>
        <dbReference type="ARBA" id="ARBA00023157"/>
    </source>
</evidence>
<keyword evidence="5" id="KW-0963">Cytoplasm</keyword>
<evidence type="ECO:0000256" key="1">
    <source>
        <dbReference type="ARBA" id="ARBA00004496"/>
    </source>
</evidence>
<dbReference type="InterPro" id="IPR001100">
    <property type="entry name" value="Pyr_nuc-diS_OxRdtase"/>
</dbReference>
<dbReference type="PRINTS" id="PR00368">
    <property type="entry name" value="FADPNR"/>
</dbReference>
<keyword evidence="6 16" id="KW-0285">Flavoprotein</keyword>
<dbReference type="Gene3D" id="3.50.50.60">
    <property type="entry name" value="FAD/NAD(P)-binding domain"/>
    <property type="match status" value="2"/>
</dbReference>
<evidence type="ECO:0000256" key="5">
    <source>
        <dbReference type="ARBA" id="ARBA00022490"/>
    </source>
</evidence>
<accession>A0A2T0SKX3</accession>
<comment type="cofactor">
    <cofactor evidence="14 16">
        <name>FAD</name>
        <dbReference type="ChEBI" id="CHEBI:57692"/>
    </cofactor>
    <text evidence="14 16">Binds 1 FAD per subunit.</text>
</comment>
<gene>
    <name evidence="19" type="ORF">CLV43_11886</name>
</gene>
<dbReference type="SUPFAM" id="SSF51905">
    <property type="entry name" value="FAD/NAD(P)-binding domain"/>
    <property type="match status" value="1"/>
</dbReference>
<dbReference type="GO" id="GO:0004148">
    <property type="term" value="F:dihydrolipoyl dehydrogenase (NADH) activity"/>
    <property type="evidence" value="ECO:0007669"/>
    <property type="project" value="UniProtKB-EC"/>
</dbReference>
<dbReference type="InterPro" id="IPR012999">
    <property type="entry name" value="Pyr_OxRdtase_I_AS"/>
</dbReference>
<dbReference type="EMBL" id="PVTF01000018">
    <property type="protein sequence ID" value="PRY34060.1"/>
    <property type="molecule type" value="Genomic_DNA"/>
</dbReference>
<keyword evidence="14" id="KW-0547">Nucleotide-binding</keyword>
<comment type="miscellaneous">
    <text evidence="16">The active site is a redox-active disulfide bond.</text>
</comment>
<keyword evidence="7 14" id="KW-0274">FAD</keyword>
<feature type="binding site" evidence="14">
    <location>
        <begin position="175"/>
        <end position="182"/>
    </location>
    <ligand>
        <name>NAD(+)</name>
        <dbReference type="ChEBI" id="CHEBI:57540"/>
    </ligand>
</feature>
<evidence type="ECO:0000256" key="15">
    <source>
        <dbReference type="PIRSR" id="PIRSR000350-4"/>
    </source>
</evidence>
<evidence type="ECO:0000256" key="8">
    <source>
        <dbReference type="ARBA" id="ARBA00023002"/>
    </source>
</evidence>
<keyword evidence="8 16" id="KW-0560">Oxidoreductase</keyword>
<comment type="similarity">
    <text evidence="2 16">Belongs to the class-I pyridine nucleotide-disulfide oxidoreductase family.</text>
</comment>
<evidence type="ECO:0000256" key="7">
    <source>
        <dbReference type="ARBA" id="ARBA00022827"/>
    </source>
</evidence>
<dbReference type="RefSeq" id="WP_106195580.1">
    <property type="nucleotide sequence ID" value="NZ_PVTF01000018.1"/>
</dbReference>
<feature type="binding site" evidence="14">
    <location>
        <position position="115"/>
    </location>
    <ligand>
        <name>FAD</name>
        <dbReference type="ChEBI" id="CHEBI:57692"/>
    </ligand>
</feature>
<dbReference type="OrthoDB" id="4678789at2"/>
<evidence type="ECO:0000256" key="9">
    <source>
        <dbReference type="ARBA" id="ARBA00023027"/>
    </source>
</evidence>
<feature type="domain" description="FAD/NAD(P)-binding" evidence="18">
    <location>
        <begin position="7"/>
        <end position="317"/>
    </location>
</feature>
<keyword evidence="9 14" id="KW-0520">NAD</keyword>
<name>A0A2T0SKX3_9PSEU</name>
<keyword evidence="11 16" id="KW-0676">Redox-active center</keyword>
<feature type="active site" description="Proton acceptor" evidence="13">
    <location>
        <position position="433"/>
    </location>
</feature>
<dbReference type="PRINTS" id="PR00411">
    <property type="entry name" value="PNDRDTASEI"/>
</dbReference>
<dbReference type="PANTHER" id="PTHR22912">
    <property type="entry name" value="DISULFIDE OXIDOREDUCTASE"/>
    <property type="match status" value="1"/>
</dbReference>
<comment type="subcellular location">
    <subcellularLocation>
        <location evidence="1">Cytoplasm</location>
    </subcellularLocation>
</comment>
<dbReference type="GO" id="GO:0050660">
    <property type="term" value="F:flavin adenine dinucleotide binding"/>
    <property type="evidence" value="ECO:0007669"/>
    <property type="project" value="InterPro"/>
</dbReference>
<feature type="binding site" evidence="14">
    <location>
        <position position="262"/>
    </location>
    <ligand>
        <name>NAD(+)</name>
        <dbReference type="ChEBI" id="CHEBI:57540"/>
    </ligand>
</feature>
<dbReference type="NCBIfam" id="TIGR01350">
    <property type="entry name" value="lipoamide_DH"/>
    <property type="match status" value="1"/>
</dbReference>
<dbReference type="InterPro" id="IPR016156">
    <property type="entry name" value="FAD/NAD-linked_Rdtase_dimer_sf"/>
</dbReference>
<evidence type="ECO:0000256" key="4">
    <source>
        <dbReference type="ARBA" id="ARBA00016961"/>
    </source>
</evidence>
<dbReference type="InterPro" id="IPR036188">
    <property type="entry name" value="FAD/NAD-bd_sf"/>
</dbReference>
<evidence type="ECO:0000256" key="16">
    <source>
        <dbReference type="RuleBase" id="RU003692"/>
    </source>
</evidence>
<dbReference type="AlphaFoldDB" id="A0A2T0SKX3"/>
<feature type="binding site" evidence="14">
    <location>
        <begin position="139"/>
        <end position="141"/>
    </location>
    <ligand>
        <name>FAD</name>
        <dbReference type="ChEBI" id="CHEBI:57692"/>
    </ligand>
</feature>
<dbReference type="PIRSF" id="PIRSF000350">
    <property type="entry name" value="Mercury_reductase_MerA"/>
    <property type="match status" value="1"/>
</dbReference>
<evidence type="ECO:0000313" key="19">
    <source>
        <dbReference type="EMBL" id="PRY34060.1"/>
    </source>
</evidence>
<dbReference type="Pfam" id="PF02852">
    <property type="entry name" value="Pyr_redox_dim"/>
    <property type="match status" value="1"/>
</dbReference>
<comment type="caution">
    <text evidence="19">The sequence shown here is derived from an EMBL/GenBank/DDBJ whole genome shotgun (WGS) entry which is preliminary data.</text>
</comment>
<proteinExistence type="inferred from homology"/>